<feature type="domain" description="PhnB-like" evidence="1">
    <location>
        <begin position="3"/>
        <end position="117"/>
    </location>
</feature>
<accession>A0A7X1TDR5</accession>
<dbReference type="InterPro" id="IPR009725">
    <property type="entry name" value="3_dmu_93_MTrfase"/>
</dbReference>
<keyword evidence="3" id="KW-1185">Reference proteome</keyword>
<proteinExistence type="predicted"/>
<dbReference type="RefSeq" id="WP_152754961.1">
    <property type="nucleotide sequence ID" value="NZ_WHNP01000001.1"/>
</dbReference>
<dbReference type="SUPFAM" id="SSF54593">
    <property type="entry name" value="Glyoxalase/Bleomycin resistance protein/Dihydroxybiphenyl dioxygenase"/>
    <property type="match status" value="1"/>
</dbReference>
<dbReference type="Gene3D" id="3.10.180.10">
    <property type="entry name" value="2,3-Dihydroxybiphenyl 1,2-Dioxygenase, domain 1"/>
    <property type="match status" value="1"/>
</dbReference>
<organism evidence="2 3">
    <name type="scientific">Paraburkholderia franconis</name>
    <dbReference type="NCBI Taxonomy" id="2654983"/>
    <lineage>
        <taxon>Bacteria</taxon>
        <taxon>Pseudomonadati</taxon>
        <taxon>Pseudomonadota</taxon>
        <taxon>Betaproteobacteria</taxon>
        <taxon>Burkholderiales</taxon>
        <taxon>Burkholderiaceae</taxon>
        <taxon>Paraburkholderia</taxon>
    </lineage>
</organism>
<sequence>MDKIATCLWFDGKAEEAVQFYTGIFGNSSIDDVMHYGDAGPGTPGGVLSMTFHLEGREFIALNGGPQFTFSPAISMFVKCESQAEVDALWDKLLEGGGAPQQCGWLTDRYGISWQIVPTALGKMLKDKDPVKARRVMQAMMQMVKLDVSALEAAYAQR</sequence>
<reference evidence="2 3" key="1">
    <citation type="submission" date="2019-10" db="EMBL/GenBank/DDBJ databases">
        <title>Paraburkholderia sp. isolated from nodules of Mimosa pudica from Brazilian Atlantic Forest soils.</title>
        <authorList>
            <person name="Paulitsch F."/>
            <person name="Hungria M."/>
            <person name="Dall'Agnol R."/>
        </authorList>
    </citation>
    <scope>NUCLEOTIDE SEQUENCE [LARGE SCALE GENOMIC DNA]</scope>
    <source>
        <strain evidence="2 3">CNPSo 3157</strain>
    </source>
</reference>
<dbReference type="PIRSF" id="PIRSF021700">
    <property type="entry name" value="3_dmu_93_MTrfase"/>
    <property type="match status" value="1"/>
</dbReference>
<dbReference type="InterPro" id="IPR029068">
    <property type="entry name" value="Glyas_Bleomycin-R_OHBP_Dase"/>
</dbReference>
<dbReference type="Proteomes" id="UP000484381">
    <property type="component" value="Unassembled WGS sequence"/>
</dbReference>
<protein>
    <submittedName>
        <fullName evidence="2">VOC family protein</fullName>
    </submittedName>
</protein>
<dbReference type="InterPro" id="IPR028973">
    <property type="entry name" value="PhnB-like"/>
</dbReference>
<evidence type="ECO:0000313" key="3">
    <source>
        <dbReference type="Proteomes" id="UP000484381"/>
    </source>
</evidence>
<dbReference type="CDD" id="cd06588">
    <property type="entry name" value="PhnB_like"/>
    <property type="match status" value="1"/>
</dbReference>
<dbReference type="EMBL" id="WHNP01000001">
    <property type="protein sequence ID" value="MPW15583.1"/>
    <property type="molecule type" value="Genomic_DNA"/>
</dbReference>
<evidence type="ECO:0000259" key="1">
    <source>
        <dbReference type="Pfam" id="PF06983"/>
    </source>
</evidence>
<name>A0A7X1TDR5_9BURK</name>
<dbReference type="AlphaFoldDB" id="A0A7X1TDR5"/>
<dbReference type="Pfam" id="PF06983">
    <property type="entry name" value="3-dmu-9_3-mt"/>
    <property type="match status" value="1"/>
</dbReference>
<comment type="caution">
    <text evidence="2">The sequence shown here is derived from an EMBL/GenBank/DDBJ whole genome shotgun (WGS) entry which is preliminary data.</text>
</comment>
<evidence type="ECO:0000313" key="2">
    <source>
        <dbReference type="EMBL" id="MPW15583.1"/>
    </source>
</evidence>
<dbReference type="PANTHER" id="PTHR33990">
    <property type="entry name" value="PROTEIN YJDN-RELATED"/>
    <property type="match status" value="1"/>
</dbReference>
<gene>
    <name evidence="2" type="ORF">GCT13_01315</name>
</gene>